<dbReference type="EMBL" id="JASCQO010000035">
    <property type="protein sequence ID" value="MDI5933759.1"/>
    <property type="molecule type" value="Genomic_DNA"/>
</dbReference>
<proteinExistence type="predicted"/>
<dbReference type="InterPro" id="IPR034660">
    <property type="entry name" value="DinB/YfiT-like"/>
</dbReference>
<sequence>MDTSIKNLFQHYLAQLDIIVSKIPPEMFSLALANGMFTLEMNAKIAANFALRGYCPLLNHSVVSFFRDESGKEAVQKQISETIKYLNELPEAIRLDDEKLLKDKAGFSEIELSQPVFIYHYIFPNFLFHISMVYAIAKANGVELGKGDYDGIHSYPEGFSFVASP</sequence>
<dbReference type="PANTHER" id="PTHR36922">
    <property type="entry name" value="BLL2446 PROTEIN"/>
    <property type="match status" value="1"/>
</dbReference>
<comment type="caution">
    <text evidence="1">The sequence shown here is derived from an EMBL/GenBank/DDBJ whole genome shotgun (WGS) entry which is preliminary data.</text>
</comment>
<evidence type="ECO:0000313" key="1">
    <source>
        <dbReference type="EMBL" id="MDI5933759.1"/>
    </source>
</evidence>
<gene>
    <name evidence="1" type="ORF">QLQ84_08125</name>
</gene>
<evidence type="ECO:0000313" key="2">
    <source>
        <dbReference type="Proteomes" id="UP001244242"/>
    </source>
</evidence>
<protein>
    <submittedName>
        <fullName evidence="1">DUF1993 family protein</fullName>
    </submittedName>
</protein>
<dbReference type="Proteomes" id="UP001244242">
    <property type="component" value="Unassembled WGS sequence"/>
</dbReference>
<reference evidence="1 2" key="1">
    <citation type="submission" date="2023-04" db="EMBL/GenBank/DDBJ databases">
        <title>Halomonas strains isolated from rhizosphere soil.</title>
        <authorList>
            <person name="Xu L."/>
            <person name="Sun J.-Q."/>
        </authorList>
    </citation>
    <scope>NUCLEOTIDE SEQUENCE [LARGE SCALE GENOMIC DNA]</scope>
    <source>
        <strain evidence="1 2">LN1S58</strain>
    </source>
</reference>
<dbReference type="InterPro" id="IPR018531">
    <property type="entry name" value="DUF1993"/>
</dbReference>
<dbReference type="Pfam" id="PF09351">
    <property type="entry name" value="DUF1993"/>
    <property type="match status" value="1"/>
</dbReference>
<keyword evidence="2" id="KW-1185">Reference proteome</keyword>
<dbReference type="Gene3D" id="1.20.120.450">
    <property type="entry name" value="dinb family like domain"/>
    <property type="match status" value="1"/>
</dbReference>
<name>A0ABT6VIE9_9GAMM</name>
<dbReference type="PANTHER" id="PTHR36922:SF1">
    <property type="entry name" value="DUF1993 DOMAIN-CONTAINING PROTEIN"/>
    <property type="match status" value="1"/>
</dbReference>
<dbReference type="RefSeq" id="WP_282721261.1">
    <property type="nucleotide sequence ID" value="NZ_JASCQO010000035.1"/>
</dbReference>
<accession>A0ABT6VIE9</accession>
<dbReference type="SUPFAM" id="SSF109854">
    <property type="entry name" value="DinB/YfiT-like putative metalloenzymes"/>
    <property type="match status" value="1"/>
</dbReference>
<organism evidence="1 2">
    <name type="scientific">Halomonas kalidii</name>
    <dbReference type="NCBI Taxonomy" id="3043293"/>
    <lineage>
        <taxon>Bacteria</taxon>
        <taxon>Pseudomonadati</taxon>
        <taxon>Pseudomonadota</taxon>
        <taxon>Gammaproteobacteria</taxon>
        <taxon>Oceanospirillales</taxon>
        <taxon>Halomonadaceae</taxon>
        <taxon>Halomonas</taxon>
    </lineage>
</organism>